<protein>
    <recommendedName>
        <fullName evidence="6">Reverse transcriptase Ty1/copia-type domain-containing protein</fullName>
    </recommendedName>
</protein>
<evidence type="ECO:0000259" key="3">
    <source>
        <dbReference type="Pfam" id="PF25597"/>
    </source>
</evidence>
<proteinExistence type="predicted"/>
<dbReference type="Proteomes" id="UP001454036">
    <property type="component" value="Unassembled WGS sequence"/>
</dbReference>
<dbReference type="InterPro" id="IPR057670">
    <property type="entry name" value="SH3_retrovirus"/>
</dbReference>
<comment type="caution">
    <text evidence="4">The sequence shown here is derived from an EMBL/GenBank/DDBJ whole genome shotgun (WGS) entry which is preliminary data.</text>
</comment>
<feature type="domain" description="Retroviral polymerase SH3-like" evidence="3">
    <location>
        <begin position="251"/>
        <end position="311"/>
    </location>
</feature>
<dbReference type="Pfam" id="PF25597">
    <property type="entry name" value="SH3_retrovirus"/>
    <property type="match status" value="1"/>
</dbReference>
<feature type="domain" description="Reverse transcriptase Ty1/copia-type" evidence="2">
    <location>
        <begin position="437"/>
        <end position="510"/>
    </location>
</feature>
<evidence type="ECO:0000313" key="4">
    <source>
        <dbReference type="EMBL" id="GAA0160017.1"/>
    </source>
</evidence>
<dbReference type="PANTHER" id="PTHR34222:SF33">
    <property type="entry name" value="RETROTRANSPOSON GAG DOMAIN-CONTAINING PROTEIN"/>
    <property type="match status" value="1"/>
</dbReference>
<accession>A0AAV3QCY3</accession>
<dbReference type="AlphaFoldDB" id="A0AAV3QCY3"/>
<name>A0AAV3QCY3_LITER</name>
<gene>
    <name evidence="4" type="ORF">LIER_16666</name>
</gene>
<sequence length="512" mass="57106">MTVATYFGKLEILWDVLDKYSPIHACVCGMSEEFMKQHDEEKFHDFLFGINQERYGNLRSQLLAQYPLPTLDWAYKAMNQEEQLQKRNQVMPSDPTDVMTFAVKAPHKSSAEYKSCFLPNNLHVLGRMDFRSGGVIDPKFEANLALNEEPDVAGELMAESSRGSGRDLPMAEAWGFCTGGGGSSGTTSGISGVSSEQIQQLISLLGTTTTNDCLDGYLINRTPSKVLNFKPPYECLFGVKPSLSEVWVFGSLCYAHNLKSELDKFASRSQKCIFVGYSFGKKGWKVFNMETPDFFVSRDVKFVENVFPFGQVDPISVAPGQPNVINTMQEEFDQEEECLEVPPSRPPSAEIGADPPPSPVQAVSLQTAQPSSGPSLDSVAAKLEADEMKTSRDSDDHLGRGMNTWVPSVRLRDFVMNTVLLLQRSTMKTEIEELENNGTWELAKLSVGKKALGSRWIYKIKYRSDGQIERYKARLVVFGNHQVEGIDYFDMFAPVTKMVTVRTFLAIASAKD</sequence>
<dbReference type="InterPro" id="IPR013103">
    <property type="entry name" value="RVT_2"/>
</dbReference>
<dbReference type="Pfam" id="PF07727">
    <property type="entry name" value="RVT_2"/>
    <property type="match status" value="1"/>
</dbReference>
<organism evidence="4 5">
    <name type="scientific">Lithospermum erythrorhizon</name>
    <name type="common">Purple gromwell</name>
    <name type="synonym">Lithospermum officinale var. erythrorhizon</name>
    <dbReference type="NCBI Taxonomy" id="34254"/>
    <lineage>
        <taxon>Eukaryota</taxon>
        <taxon>Viridiplantae</taxon>
        <taxon>Streptophyta</taxon>
        <taxon>Embryophyta</taxon>
        <taxon>Tracheophyta</taxon>
        <taxon>Spermatophyta</taxon>
        <taxon>Magnoliopsida</taxon>
        <taxon>eudicotyledons</taxon>
        <taxon>Gunneridae</taxon>
        <taxon>Pentapetalae</taxon>
        <taxon>asterids</taxon>
        <taxon>lamiids</taxon>
        <taxon>Boraginales</taxon>
        <taxon>Boraginaceae</taxon>
        <taxon>Boraginoideae</taxon>
        <taxon>Lithospermeae</taxon>
        <taxon>Lithospermum</taxon>
    </lineage>
</organism>
<dbReference type="EMBL" id="BAABME010003753">
    <property type="protein sequence ID" value="GAA0160017.1"/>
    <property type="molecule type" value="Genomic_DNA"/>
</dbReference>
<evidence type="ECO:0000313" key="5">
    <source>
        <dbReference type="Proteomes" id="UP001454036"/>
    </source>
</evidence>
<evidence type="ECO:0008006" key="6">
    <source>
        <dbReference type="Google" id="ProtNLM"/>
    </source>
</evidence>
<feature type="region of interest" description="Disordered" evidence="1">
    <location>
        <begin position="340"/>
        <end position="377"/>
    </location>
</feature>
<reference evidence="4 5" key="1">
    <citation type="submission" date="2024-01" db="EMBL/GenBank/DDBJ databases">
        <title>The complete chloroplast genome sequence of Lithospermum erythrorhizon: insights into the phylogenetic relationship among Boraginaceae species and the maternal lineages of purple gromwells.</title>
        <authorList>
            <person name="Okada T."/>
            <person name="Watanabe K."/>
        </authorList>
    </citation>
    <scope>NUCLEOTIDE SEQUENCE [LARGE SCALE GENOMIC DNA]</scope>
</reference>
<evidence type="ECO:0000256" key="1">
    <source>
        <dbReference type="SAM" id="MobiDB-lite"/>
    </source>
</evidence>
<keyword evidence="5" id="KW-1185">Reference proteome</keyword>
<dbReference type="PANTHER" id="PTHR34222">
    <property type="entry name" value="GAG_PRE-INTEGRS DOMAIN-CONTAINING PROTEIN"/>
    <property type="match status" value="1"/>
</dbReference>
<feature type="compositionally biased region" description="Polar residues" evidence="1">
    <location>
        <begin position="361"/>
        <end position="375"/>
    </location>
</feature>
<evidence type="ECO:0000259" key="2">
    <source>
        <dbReference type="Pfam" id="PF07727"/>
    </source>
</evidence>